<evidence type="ECO:0000313" key="1">
    <source>
        <dbReference type="EMBL" id="GJT33421.1"/>
    </source>
</evidence>
<proteinExistence type="predicted"/>
<organism evidence="1 2">
    <name type="scientific">Tanacetum coccineum</name>
    <dbReference type="NCBI Taxonomy" id="301880"/>
    <lineage>
        <taxon>Eukaryota</taxon>
        <taxon>Viridiplantae</taxon>
        <taxon>Streptophyta</taxon>
        <taxon>Embryophyta</taxon>
        <taxon>Tracheophyta</taxon>
        <taxon>Spermatophyta</taxon>
        <taxon>Magnoliopsida</taxon>
        <taxon>eudicotyledons</taxon>
        <taxon>Gunneridae</taxon>
        <taxon>Pentapetalae</taxon>
        <taxon>asterids</taxon>
        <taxon>campanulids</taxon>
        <taxon>Asterales</taxon>
        <taxon>Asteraceae</taxon>
        <taxon>Asteroideae</taxon>
        <taxon>Anthemideae</taxon>
        <taxon>Anthemidinae</taxon>
        <taxon>Tanacetum</taxon>
    </lineage>
</organism>
<accession>A0ABQ5D5E9</accession>
<comment type="caution">
    <text evidence="1">The sequence shown here is derived from an EMBL/GenBank/DDBJ whole genome shotgun (WGS) entry which is preliminary data.</text>
</comment>
<evidence type="ECO:0000313" key="2">
    <source>
        <dbReference type="Proteomes" id="UP001151760"/>
    </source>
</evidence>
<dbReference type="EMBL" id="BQNB010014876">
    <property type="protein sequence ID" value="GJT33421.1"/>
    <property type="molecule type" value="Genomic_DNA"/>
</dbReference>
<protein>
    <submittedName>
        <fullName evidence="1">Uncharacterized protein</fullName>
    </submittedName>
</protein>
<reference evidence="1" key="1">
    <citation type="journal article" date="2022" name="Int. J. Mol. Sci.">
        <title>Draft Genome of Tanacetum Coccineum: Genomic Comparison of Closely Related Tanacetum-Family Plants.</title>
        <authorList>
            <person name="Yamashiro T."/>
            <person name="Shiraishi A."/>
            <person name="Nakayama K."/>
            <person name="Satake H."/>
        </authorList>
    </citation>
    <scope>NUCLEOTIDE SEQUENCE</scope>
</reference>
<gene>
    <name evidence="1" type="ORF">Tco_0923840</name>
</gene>
<name>A0ABQ5D5E9_9ASTR</name>
<keyword evidence="2" id="KW-1185">Reference proteome</keyword>
<reference evidence="1" key="2">
    <citation type="submission" date="2022-01" db="EMBL/GenBank/DDBJ databases">
        <authorList>
            <person name="Yamashiro T."/>
            <person name="Shiraishi A."/>
            <person name="Satake H."/>
            <person name="Nakayama K."/>
        </authorList>
    </citation>
    <scope>NUCLEOTIDE SEQUENCE</scope>
</reference>
<dbReference type="Proteomes" id="UP001151760">
    <property type="component" value="Unassembled WGS sequence"/>
</dbReference>
<sequence length="251" mass="29632">MMEEDYELAQRLQAKEQGELTIEERSKLFVELMDKRKKHFAKLKAEEIRRKPPTKAQKRNQMYSFVSMDSEVVKGEQERIKKQKIDDDQEEAEMKKHMEIVVDEEEIAVDAIPLAIKPPIIVDWKIIKEGKMGYFQIIRADGSLRRYSSMIKMLQNIDREDLETLWKLVKAKHGNTRSEEAYERVLWGDLKVMFEPDVESEVWRNLQGYNVTVWKLFSSSGVHFVRFQNLHIFMLFSAARIKVIAVAYNCL</sequence>